<feature type="binding site" evidence="4">
    <location>
        <position position="138"/>
    </location>
    <ligand>
        <name>D-ribulose 5-phosphate</name>
        <dbReference type="ChEBI" id="CHEBI:58121"/>
    </ligand>
</feature>
<organism evidence="5 6">
    <name type="scientific">Rudanella paleaurantiibacter</name>
    <dbReference type="NCBI Taxonomy" id="2614655"/>
    <lineage>
        <taxon>Bacteria</taxon>
        <taxon>Pseudomonadati</taxon>
        <taxon>Bacteroidota</taxon>
        <taxon>Cytophagia</taxon>
        <taxon>Cytophagales</taxon>
        <taxon>Cytophagaceae</taxon>
        <taxon>Rudanella</taxon>
    </lineage>
</organism>
<dbReference type="EC" id="5.3.1.6" evidence="5"/>
<dbReference type="PANTHER" id="PTHR30345">
    <property type="entry name" value="RIBOSE-5-PHOSPHATE ISOMERASE B"/>
    <property type="match status" value="1"/>
</dbReference>
<comment type="similarity">
    <text evidence="1">Belongs to the LacAB/RpiB family.</text>
</comment>
<dbReference type="GO" id="GO:0004751">
    <property type="term" value="F:ribose-5-phosphate isomerase activity"/>
    <property type="evidence" value="ECO:0007669"/>
    <property type="project" value="UniProtKB-EC"/>
</dbReference>
<feature type="active site" description="Proton acceptor" evidence="3">
    <location>
        <position position="67"/>
    </location>
</feature>
<dbReference type="GO" id="GO:0009052">
    <property type="term" value="P:pentose-phosphate shunt, non-oxidative branch"/>
    <property type="evidence" value="ECO:0007669"/>
    <property type="project" value="TreeGrafter"/>
</dbReference>
<dbReference type="InterPro" id="IPR003500">
    <property type="entry name" value="RpiB_LacA_LacB"/>
</dbReference>
<evidence type="ECO:0000256" key="3">
    <source>
        <dbReference type="PIRSR" id="PIRSR005384-1"/>
    </source>
</evidence>
<dbReference type="NCBIfam" id="NF004051">
    <property type="entry name" value="PRK05571.1"/>
    <property type="match status" value="1"/>
</dbReference>
<protein>
    <submittedName>
        <fullName evidence="5">Ribose 5-phosphate isomerase B</fullName>
        <ecNumber evidence="5">5.3.1.6</ecNumber>
    </submittedName>
</protein>
<dbReference type="Pfam" id="PF02502">
    <property type="entry name" value="LacAB_rpiB"/>
    <property type="match status" value="1"/>
</dbReference>
<keyword evidence="6" id="KW-1185">Reference proteome</keyword>
<comment type="caution">
    <text evidence="5">The sequence shown here is derived from an EMBL/GenBank/DDBJ whole genome shotgun (WGS) entry which is preliminary data.</text>
</comment>
<dbReference type="AlphaFoldDB" id="A0A7J5U4D9"/>
<evidence type="ECO:0000313" key="5">
    <source>
        <dbReference type="EMBL" id="KAB7732712.1"/>
    </source>
</evidence>
<feature type="binding site" evidence="4">
    <location>
        <position position="134"/>
    </location>
    <ligand>
        <name>D-ribulose 5-phosphate</name>
        <dbReference type="ChEBI" id="CHEBI:58121"/>
    </ligand>
</feature>
<accession>A0A7J5U4D9</accession>
<proteinExistence type="inferred from homology"/>
<dbReference type="PANTHER" id="PTHR30345:SF0">
    <property type="entry name" value="DNA DAMAGE-REPAIR_TOLERATION PROTEIN DRT102"/>
    <property type="match status" value="1"/>
</dbReference>
<dbReference type="EMBL" id="WELI01000001">
    <property type="protein sequence ID" value="KAB7732712.1"/>
    <property type="molecule type" value="Genomic_DNA"/>
</dbReference>
<dbReference type="NCBIfam" id="TIGR00689">
    <property type="entry name" value="rpiB_lacA_lacB"/>
    <property type="match status" value="1"/>
</dbReference>
<dbReference type="RefSeq" id="WP_019987810.1">
    <property type="nucleotide sequence ID" value="NZ_WELI01000001.1"/>
</dbReference>
<keyword evidence="2 5" id="KW-0413">Isomerase</keyword>
<dbReference type="PIRSF" id="PIRSF005384">
    <property type="entry name" value="RpiB_LacA_B"/>
    <property type="match status" value="1"/>
</dbReference>
<dbReference type="Proteomes" id="UP000488299">
    <property type="component" value="Unassembled WGS sequence"/>
</dbReference>
<dbReference type="NCBIfam" id="TIGR01120">
    <property type="entry name" value="rpiB"/>
    <property type="match status" value="1"/>
</dbReference>
<dbReference type="Gene3D" id="3.40.1400.10">
    <property type="entry name" value="Sugar-phosphate isomerase, RpiB/LacA/LacB"/>
    <property type="match status" value="1"/>
</dbReference>
<feature type="active site" description="Proton donor" evidence="3">
    <location>
        <position position="100"/>
    </location>
</feature>
<dbReference type="InterPro" id="IPR004785">
    <property type="entry name" value="RpiB"/>
</dbReference>
<evidence type="ECO:0000313" key="6">
    <source>
        <dbReference type="Proteomes" id="UP000488299"/>
    </source>
</evidence>
<sequence>MSLRIAIGADHAGFTYKEAIRQHLTDGGYTVEDFGTYSTDSADYADFAHPVASAVEEHRADWGILICGSGQGVSMTANKHQGVRAALVWKPEIAALTRQHNNANVLCLPERFISLDDALECVRLFLETEFEGGRHERRVQKMACA</sequence>
<evidence type="ECO:0000256" key="1">
    <source>
        <dbReference type="ARBA" id="ARBA00008754"/>
    </source>
</evidence>
<feature type="binding site" evidence="4">
    <location>
        <position position="101"/>
    </location>
    <ligand>
        <name>D-ribulose 5-phosphate</name>
        <dbReference type="ChEBI" id="CHEBI:58121"/>
    </ligand>
</feature>
<gene>
    <name evidence="5" type="primary">rpiB</name>
    <name evidence="5" type="ORF">F5984_01810</name>
</gene>
<feature type="binding site" evidence="4">
    <location>
        <begin position="10"/>
        <end position="11"/>
    </location>
    <ligand>
        <name>D-ribulose 5-phosphate</name>
        <dbReference type="ChEBI" id="CHEBI:58121"/>
    </ligand>
</feature>
<dbReference type="GO" id="GO:0019316">
    <property type="term" value="P:D-allose catabolic process"/>
    <property type="evidence" value="ECO:0007669"/>
    <property type="project" value="TreeGrafter"/>
</dbReference>
<dbReference type="InterPro" id="IPR036569">
    <property type="entry name" value="RpiB_LacA_LacB_sf"/>
</dbReference>
<evidence type="ECO:0000256" key="2">
    <source>
        <dbReference type="ARBA" id="ARBA00023235"/>
    </source>
</evidence>
<reference evidence="5 6" key="1">
    <citation type="submission" date="2019-10" db="EMBL/GenBank/DDBJ databases">
        <title>Rudanella paleaurantiibacter sp. nov., isolated from sludge.</title>
        <authorList>
            <person name="Xu S.Q."/>
        </authorList>
    </citation>
    <scope>NUCLEOTIDE SEQUENCE [LARGE SCALE GENOMIC DNA]</scope>
    <source>
        <strain evidence="5 6">HX-22-17</strain>
    </source>
</reference>
<evidence type="ECO:0000256" key="4">
    <source>
        <dbReference type="PIRSR" id="PIRSR005384-2"/>
    </source>
</evidence>
<feature type="binding site" evidence="4">
    <location>
        <position position="111"/>
    </location>
    <ligand>
        <name>D-ribulose 5-phosphate</name>
        <dbReference type="ChEBI" id="CHEBI:58121"/>
    </ligand>
</feature>
<dbReference type="SUPFAM" id="SSF89623">
    <property type="entry name" value="Ribose/Galactose isomerase RpiB/AlsB"/>
    <property type="match status" value="1"/>
</dbReference>
<feature type="binding site" evidence="4">
    <location>
        <begin position="68"/>
        <end position="72"/>
    </location>
    <ligand>
        <name>D-ribulose 5-phosphate</name>
        <dbReference type="ChEBI" id="CHEBI:58121"/>
    </ligand>
</feature>
<name>A0A7J5U4D9_9BACT</name>